<feature type="repeat" description="Hemopexin" evidence="1">
    <location>
        <begin position="245"/>
        <end position="289"/>
    </location>
</feature>
<protein>
    <submittedName>
        <fullName evidence="4">Uncharacterized protein</fullName>
    </submittedName>
</protein>
<evidence type="ECO:0000256" key="3">
    <source>
        <dbReference type="SAM" id="SignalP"/>
    </source>
</evidence>
<feature type="region of interest" description="Disordered" evidence="2">
    <location>
        <begin position="445"/>
        <end position="465"/>
    </location>
</feature>
<dbReference type="Proteomes" id="UP000288716">
    <property type="component" value="Unassembled WGS sequence"/>
</dbReference>
<feature type="compositionally biased region" description="Basic and acidic residues" evidence="2">
    <location>
        <begin position="389"/>
        <end position="400"/>
    </location>
</feature>
<dbReference type="InterPro" id="IPR018487">
    <property type="entry name" value="Hemopexin-like_repeat"/>
</dbReference>
<dbReference type="SUPFAM" id="SSF50923">
    <property type="entry name" value="Hemopexin-like domain"/>
    <property type="match status" value="1"/>
</dbReference>
<feature type="region of interest" description="Disordered" evidence="2">
    <location>
        <begin position="389"/>
        <end position="419"/>
    </location>
</feature>
<accession>A0A443SED0</accession>
<feature type="chain" id="PRO_5019101233" evidence="3">
    <location>
        <begin position="22"/>
        <end position="482"/>
    </location>
</feature>
<dbReference type="AlphaFoldDB" id="A0A443SED0"/>
<name>A0A443SED0_9ACAR</name>
<dbReference type="InterPro" id="IPR036375">
    <property type="entry name" value="Hemopexin-like_dom_sf"/>
</dbReference>
<dbReference type="VEuPathDB" id="VectorBase:LDEU006174"/>
<reference evidence="4 5" key="1">
    <citation type="journal article" date="2018" name="Gigascience">
        <title>Genomes of trombidid mites reveal novel predicted allergens and laterally-transferred genes associated with secondary metabolism.</title>
        <authorList>
            <person name="Dong X."/>
            <person name="Chaisiri K."/>
            <person name="Xia D."/>
            <person name="Armstrong S.D."/>
            <person name="Fang Y."/>
            <person name="Donnelly M.J."/>
            <person name="Kadowaki T."/>
            <person name="McGarry J.W."/>
            <person name="Darby A.C."/>
            <person name="Makepeace B.L."/>
        </authorList>
    </citation>
    <scope>NUCLEOTIDE SEQUENCE [LARGE SCALE GENOMIC DNA]</scope>
    <source>
        <strain evidence="4">UoL-UT</strain>
    </source>
</reference>
<feature type="signal peptide" evidence="3">
    <location>
        <begin position="1"/>
        <end position="21"/>
    </location>
</feature>
<dbReference type="SMART" id="SM00120">
    <property type="entry name" value="HX"/>
    <property type="match status" value="2"/>
</dbReference>
<organism evidence="4 5">
    <name type="scientific">Leptotrombidium deliense</name>
    <dbReference type="NCBI Taxonomy" id="299467"/>
    <lineage>
        <taxon>Eukaryota</taxon>
        <taxon>Metazoa</taxon>
        <taxon>Ecdysozoa</taxon>
        <taxon>Arthropoda</taxon>
        <taxon>Chelicerata</taxon>
        <taxon>Arachnida</taxon>
        <taxon>Acari</taxon>
        <taxon>Acariformes</taxon>
        <taxon>Trombidiformes</taxon>
        <taxon>Prostigmata</taxon>
        <taxon>Anystina</taxon>
        <taxon>Parasitengona</taxon>
        <taxon>Trombiculoidea</taxon>
        <taxon>Trombiculidae</taxon>
        <taxon>Leptotrombidium</taxon>
    </lineage>
</organism>
<sequence>MNIRIYSLAILFWFIVYDTHGQRGVPREQNANILLKQVCNNAHLHTVSAMTTAFDKVHVFAGKYVFQFEPYRERDFDMTSFLRLSDEYPKYIKDVFTIDNDEVTLAATDNNGAINLMHRNIWTVCSDLVKSSCKTFPGSQIRNIIDNKFHSLQDLGIFGHISKFKVYSITNFKSKVTKSGYDLMYEEKRFFGCPTSLCNMQVIDALLRTPNGDSELFAGVWNAKWNFKSDIQDDKWTTEHKCNTWANLDAAFYDSKAELSYFFKDHYFMRCDKHGKTEVFEISKQFPKLKTIDAAVVTTDMKKVWLFHRDYIFVYGFQSDVKQEEIKISSVTSSFTGNVNAAVGRLNSVNKATLVFSKSLVYVNINSDLTNRESFARIEMKEFVKCERKSNSISNDKQKPTVENSSNLSRVIPEKRREHNRIPTRNFQPEQGIVKKVEEKVSSLMSLPDRAQSKSKLSRSHSSLTVVSGKTVPEFLQQKAVK</sequence>
<dbReference type="EMBL" id="NCKV01003305">
    <property type="protein sequence ID" value="RWS25865.1"/>
    <property type="molecule type" value="Genomic_DNA"/>
</dbReference>
<comment type="caution">
    <text evidence="4">The sequence shown here is derived from an EMBL/GenBank/DDBJ whole genome shotgun (WGS) entry which is preliminary data.</text>
</comment>
<dbReference type="Gene3D" id="2.110.10.10">
    <property type="entry name" value="Hemopexin-like domain"/>
    <property type="match status" value="1"/>
</dbReference>
<evidence type="ECO:0000256" key="1">
    <source>
        <dbReference type="PROSITE-ProRule" id="PRU01011"/>
    </source>
</evidence>
<evidence type="ECO:0000256" key="2">
    <source>
        <dbReference type="SAM" id="MobiDB-lite"/>
    </source>
</evidence>
<evidence type="ECO:0000313" key="5">
    <source>
        <dbReference type="Proteomes" id="UP000288716"/>
    </source>
</evidence>
<evidence type="ECO:0000313" key="4">
    <source>
        <dbReference type="EMBL" id="RWS25865.1"/>
    </source>
</evidence>
<gene>
    <name evidence="4" type="ORF">B4U80_13032</name>
</gene>
<dbReference type="PROSITE" id="PS51642">
    <property type="entry name" value="HEMOPEXIN_2"/>
    <property type="match status" value="1"/>
</dbReference>
<keyword evidence="5" id="KW-1185">Reference proteome</keyword>
<proteinExistence type="predicted"/>
<keyword evidence="3" id="KW-0732">Signal</keyword>